<dbReference type="GO" id="GO:0055085">
    <property type="term" value="P:transmembrane transport"/>
    <property type="evidence" value="ECO:0007669"/>
    <property type="project" value="InterPro"/>
</dbReference>
<gene>
    <name evidence="3" type="ORF">C4K68_26740</name>
</gene>
<name>A0A2S5KHI5_9PROT</name>
<dbReference type="AlphaFoldDB" id="A0A2S5KHI5"/>
<sequence length="339" mass="37158">MKSIRLAAVMAAAMLAGTAQAADTFVLKFGHFLPATSHHQRLIFEPWCEKLKSESAGRLSCQLYPSMQLGGTPAKLADMVRNGVADIVWTAPSYSPGKFPRIEAMEQPFMLPYGARKSNPMVWKFYEDYARDEFADYKVLAMHSDGGMGIHTARKPVKVLADLKDMKLRASNRSSAKLIEALGATPVSMPPAQMTESISKGVIDGVLFTWNAMRDVKVNEVTHFHTEPSANQPALSSTVLTMLMNKNTFNRLPDDLKAIIERNSGPALNEFIGEVWDGEMDAAFKQTPASEIVQMSDADYQAMQTAAAQVADNWVKEVDGKGLDGEALLKGARAISQIQ</sequence>
<proteinExistence type="predicted"/>
<keyword evidence="1 2" id="KW-0732">Signal</keyword>
<feature type="signal peptide" evidence="2">
    <location>
        <begin position="1"/>
        <end position="21"/>
    </location>
</feature>
<evidence type="ECO:0000256" key="2">
    <source>
        <dbReference type="SAM" id="SignalP"/>
    </source>
</evidence>
<dbReference type="EMBL" id="PRLP01000154">
    <property type="protein sequence ID" value="PPC74274.1"/>
    <property type="molecule type" value="Genomic_DNA"/>
</dbReference>
<dbReference type="OrthoDB" id="9783941at2"/>
<reference evidence="3 4" key="1">
    <citation type="submission" date="2018-02" db="EMBL/GenBank/DDBJ databases">
        <title>novel marine gammaproteobacteria from coastal saline agro ecosystem.</title>
        <authorList>
            <person name="Krishnan R."/>
            <person name="Ramesh Kumar N."/>
        </authorList>
    </citation>
    <scope>NUCLEOTIDE SEQUENCE [LARGE SCALE GENOMIC DNA]</scope>
    <source>
        <strain evidence="3 4">228</strain>
    </source>
</reference>
<dbReference type="NCBIfam" id="NF037995">
    <property type="entry name" value="TRAP_S1"/>
    <property type="match status" value="1"/>
</dbReference>
<dbReference type="InterPro" id="IPR018389">
    <property type="entry name" value="DctP_fam"/>
</dbReference>
<dbReference type="CDD" id="cd13665">
    <property type="entry name" value="PBP2_TRAP_Dctp3_4"/>
    <property type="match status" value="1"/>
</dbReference>
<protein>
    <submittedName>
        <fullName evidence="3">C4-dicarboxylate transporter</fullName>
    </submittedName>
</protein>
<dbReference type="InterPro" id="IPR038404">
    <property type="entry name" value="TRAP_DctP_sf"/>
</dbReference>
<evidence type="ECO:0000313" key="3">
    <source>
        <dbReference type="EMBL" id="PPC74274.1"/>
    </source>
</evidence>
<dbReference type="PANTHER" id="PTHR33376">
    <property type="match status" value="1"/>
</dbReference>
<evidence type="ECO:0000256" key="1">
    <source>
        <dbReference type="ARBA" id="ARBA00022729"/>
    </source>
</evidence>
<evidence type="ECO:0000313" key="4">
    <source>
        <dbReference type="Proteomes" id="UP000238196"/>
    </source>
</evidence>
<dbReference type="Proteomes" id="UP000238196">
    <property type="component" value="Unassembled WGS sequence"/>
</dbReference>
<dbReference type="Pfam" id="PF03480">
    <property type="entry name" value="DctP"/>
    <property type="match status" value="1"/>
</dbReference>
<comment type="caution">
    <text evidence="3">The sequence shown here is derived from an EMBL/GenBank/DDBJ whole genome shotgun (WGS) entry which is preliminary data.</text>
</comment>
<organism evidence="3 4">
    <name type="scientific">Proteobacteria bacterium 228</name>
    <dbReference type="NCBI Taxonomy" id="2083153"/>
    <lineage>
        <taxon>Bacteria</taxon>
        <taxon>Pseudomonadati</taxon>
        <taxon>Pseudomonadota</taxon>
    </lineage>
</organism>
<feature type="chain" id="PRO_5015783271" evidence="2">
    <location>
        <begin position="22"/>
        <end position="339"/>
    </location>
</feature>
<dbReference type="Gene3D" id="3.40.190.170">
    <property type="entry name" value="Bacterial extracellular solute-binding protein, family 7"/>
    <property type="match status" value="1"/>
</dbReference>
<dbReference type="PANTHER" id="PTHR33376:SF15">
    <property type="entry name" value="BLL6794 PROTEIN"/>
    <property type="match status" value="1"/>
</dbReference>
<accession>A0A2S5KHI5</accession>